<reference evidence="1" key="1">
    <citation type="submission" date="2014-11" db="EMBL/GenBank/DDBJ databases">
        <authorList>
            <person name="Amaro Gonzalez C."/>
        </authorList>
    </citation>
    <scope>NUCLEOTIDE SEQUENCE</scope>
</reference>
<protein>
    <submittedName>
        <fullName evidence="1">Uncharacterized protein</fullName>
    </submittedName>
</protein>
<accession>A0A0E9X2X4</accession>
<organism evidence="1">
    <name type="scientific">Anguilla anguilla</name>
    <name type="common">European freshwater eel</name>
    <name type="synonym">Muraena anguilla</name>
    <dbReference type="NCBI Taxonomy" id="7936"/>
    <lineage>
        <taxon>Eukaryota</taxon>
        <taxon>Metazoa</taxon>
        <taxon>Chordata</taxon>
        <taxon>Craniata</taxon>
        <taxon>Vertebrata</taxon>
        <taxon>Euteleostomi</taxon>
        <taxon>Actinopterygii</taxon>
        <taxon>Neopterygii</taxon>
        <taxon>Teleostei</taxon>
        <taxon>Anguilliformes</taxon>
        <taxon>Anguillidae</taxon>
        <taxon>Anguilla</taxon>
    </lineage>
</organism>
<evidence type="ECO:0000313" key="1">
    <source>
        <dbReference type="EMBL" id="JAH96048.1"/>
    </source>
</evidence>
<proteinExistence type="predicted"/>
<reference evidence="1" key="2">
    <citation type="journal article" date="2015" name="Fish Shellfish Immunol.">
        <title>Early steps in the European eel (Anguilla anguilla)-Vibrio vulnificus interaction in the gills: Role of the RtxA13 toxin.</title>
        <authorList>
            <person name="Callol A."/>
            <person name="Pajuelo D."/>
            <person name="Ebbesson L."/>
            <person name="Teles M."/>
            <person name="MacKenzie S."/>
            <person name="Amaro C."/>
        </authorList>
    </citation>
    <scope>NUCLEOTIDE SEQUENCE</scope>
</reference>
<dbReference type="EMBL" id="GBXM01012529">
    <property type="protein sequence ID" value="JAH96048.1"/>
    <property type="molecule type" value="Transcribed_RNA"/>
</dbReference>
<sequence>MVNFVHVMLENTSQIMGNVQDPASAEWLGVLNGDTYLPMVSLRDQGRTIVTRVSHP</sequence>
<name>A0A0E9X2X4_ANGAN</name>
<dbReference type="AlphaFoldDB" id="A0A0E9X2X4"/>